<dbReference type="EMBL" id="QUNO01000010">
    <property type="protein sequence ID" value="REH42568.1"/>
    <property type="molecule type" value="Genomic_DNA"/>
</dbReference>
<feature type="transmembrane region" description="Helical" evidence="1">
    <location>
        <begin position="84"/>
        <end position="103"/>
    </location>
</feature>
<evidence type="ECO:0000313" key="4">
    <source>
        <dbReference type="Proteomes" id="UP000256269"/>
    </source>
</evidence>
<comment type="caution">
    <text evidence="3">The sequence shown here is derived from an EMBL/GenBank/DDBJ whole genome shotgun (WGS) entry which is preliminary data.</text>
</comment>
<dbReference type="RefSeq" id="WP_147328660.1">
    <property type="nucleotide sequence ID" value="NZ_CP144375.1"/>
</dbReference>
<sequence>MTRFHAAALLVVTLTVAALAASNVDSKARMVSTILFFLLVPGSAAVALARPAWTSVTWSIAIGISVAADVLVAQAMLLLGWHPVWAFGALLTVSAGLLTVHLVRPV</sequence>
<reference evidence="3 4" key="1">
    <citation type="submission" date="2018-08" db="EMBL/GenBank/DDBJ databases">
        <title>Genomic Encyclopedia of Archaeal and Bacterial Type Strains, Phase II (KMG-II): from individual species to whole genera.</title>
        <authorList>
            <person name="Goeker M."/>
        </authorList>
    </citation>
    <scope>NUCLEOTIDE SEQUENCE [LARGE SCALE GENOMIC DNA]</scope>
    <source>
        <strain evidence="3 4">DSM 45791</strain>
    </source>
</reference>
<feature type="transmembrane region" description="Helical" evidence="1">
    <location>
        <begin position="30"/>
        <end position="49"/>
    </location>
</feature>
<keyword evidence="4" id="KW-1185">Reference proteome</keyword>
<evidence type="ECO:0000256" key="2">
    <source>
        <dbReference type="SAM" id="SignalP"/>
    </source>
</evidence>
<keyword evidence="2" id="KW-0732">Signal</keyword>
<name>A0A3E0HCI4_9PSEU</name>
<evidence type="ECO:0000313" key="3">
    <source>
        <dbReference type="EMBL" id="REH42568.1"/>
    </source>
</evidence>
<dbReference type="AlphaFoldDB" id="A0A3E0HCI4"/>
<keyword evidence="1" id="KW-0472">Membrane</keyword>
<accession>A0A3E0HCI4</accession>
<feature type="transmembrane region" description="Helical" evidence="1">
    <location>
        <begin position="56"/>
        <end position="78"/>
    </location>
</feature>
<keyword evidence="1" id="KW-1133">Transmembrane helix</keyword>
<dbReference type="OrthoDB" id="9949252at2"/>
<gene>
    <name evidence="3" type="ORF">BCF44_11063</name>
</gene>
<dbReference type="Proteomes" id="UP000256269">
    <property type="component" value="Unassembled WGS sequence"/>
</dbReference>
<feature type="signal peptide" evidence="2">
    <location>
        <begin position="1"/>
        <end position="20"/>
    </location>
</feature>
<evidence type="ECO:0000256" key="1">
    <source>
        <dbReference type="SAM" id="Phobius"/>
    </source>
</evidence>
<organism evidence="3 4">
    <name type="scientific">Kutzneria buriramensis</name>
    <dbReference type="NCBI Taxonomy" id="1045776"/>
    <lineage>
        <taxon>Bacteria</taxon>
        <taxon>Bacillati</taxon>
        <taxon>Actinomycetota</taxon>
        <taxon>Actinomycetes</taxon>
        <taxon>Pseudonocardiales</taxon>
        <taxon>Pseudonocardiaceae</taxon>
        <taxon>Kutzneria</taxon>
    </lineage>
</organism>
<protein>
    <submittedName>
        <fullName evidence="3">Uncharacterized protein</fullName>
    </submittedName>
</protein>
<keyword evidence="1" id="KW-0812">Transmembrane</keyword>
<feature type="chain" id="PRO_5017734907" evidence="2">
    <location>
        <begin position="21"/>
        <end position="106"/>
    </location>
</feature>
<proteinExistence type="predicted"/>